<dbReference type="AlphaFoldDB" id="A0A8T0TDR3"/>
<sequence length="153" mass="16910">MGWHCESDRTLADLLLRMERDDDEEARRVRDALAQEVARLRTAREAAERTSQRLRGERNTLREERDSARRDLGLPAARRGRPGAELGTPRGGRARPGSFGGNGGRRGQNLQRELRAPPATGNGYHYPLQTSGERRGALAKRGWGLAGCGGRGR</sequence>
<dbReference type="Proteomes" id="UP000823388">
    <property type="component" value="Chromosome 4K"/>
</dbReference>
<reference evidence="2 3" key="1">
    <citation type="submission" date="2020-05" db="EMBL/GenBank/DDBJ databases">
        <title>WGS assembly of Panicum virgatum.</title>
        <authorList>
            <person name="Lovell J.T."/>
            <person name="Jenkins J."/>
            <person name="Shu S."/>
            <person name="Juenger T.E."/>
            <person name="Schmutz J."/>
        </authorList>
    </citation>
    <scope>NUCLEOTIDE SEQUENCE [LARGE SCALE GENOMIC DNA]</scope>
    <source>
        <strain evidence="3">cv. AP13</strain>
    </source>
</reference>
<evidence type="ECO:0000313" key="3">
    <source>
        <dbReference type="Proteomes" id="UP000823388"/>
    </source>
</evidence>
<name>A0A8T0TDR3_PANVG</name>
<evidence type="ECO:0000313" key="2">
    <source>
        <dbReference type="EMBL" id="KAG2609942.1"/>
    </source>
</evidence>
<dbReference type="EMBL" id="CM029043">
    <property type="protein sequence ID" value="KAG2609942.1"/>
    <property type="molecule type" value="Genomic_DNA"/>
</dbReference>
<feature type="region of interest" description="Disordered" evidence="1">
    <location>
        <begin position="41"/>
        <end position="136"/>
    </location>
</feature>
<comment type="caution">
    <text evidence="2">The sequence shown here is derived from an EMBL/GenBank/DDBJ whole genome shotgun (WGS) entry which is preliminary data.</text>
</comment>
<feature type="compositionally biased region" description="Basic and acidic residues" evidence="1">
    <location>
        <begin position="41"/>
        <end position="72"/>
    </location>
</feature>
<keyword evidence="3" id="KW-1185">Reference proteome</keyword>
<protein>
    <submittedName>
        <fullName evidence="2">Uncharacterized protein</fullName>
    </submittedName>
</protein>
<gene>
    <name evidence="2" type="ORF">PVAP13_4KG076233</name>
</gene>
<proteinExistence type="predicted"/>
<organism evidence="2 3">
    <name type="scientific">Panicum virgatum</name>
    <name type="common">Blackwell switchgrass</name>
    <dbReference type="NCBI Taxonomy" id="38727"/>
    <lineage>
        <taxon>Eukaryota</taxon>
        <taxon>Viridiplantae</taxon>
        <taxon>Streptophyta</taxon>
        <taxon>Embryophyta</taxon>
        <taxon>Tracheophyta</taxon>
        <taxon>Spermatophyta</taxon>
        <taxon>Magnoliopsida</taxon>
        <taxon>Liliopsida</taxon>
        <taxon>Poales</taxon>
        <taxon>Poaceae</taxon>
        <taxon>PACMAD clade</taxon>
        <taxon>Panicoideae</taxon>
        <taxon>Panicodae</taxon>
        <taxon>Paniceae</taxon>
        <taxon>Panicinae</taxon>
        <taxon>Panicum</taxon>
        <taxon>Panicum sect. Hiantes</taxon>
    </lineage>
</organism>
<accession>A0A8T0TDR3</accession>
<evidence type="ECO:0000256" key="1">
    <source>
        <dbReference type="SAM" id="MobiDB-lite"/>
    </source>
</evidence>